<gene>
    <name evidence="2" type="ORF">LCGC14_1630290</name>
</gene>
<reference evidence="2" key="1">
    <citation type="journal article" date="2015" name="Nature">
        <title>Complex archaea that bridge the gap between prokaryotes and eukaryotes.</title>
        <authorList>
            <person name="Spang A."/>
            <person name="Saw J.H."/>
            <person name="Jorgensen S.L."/>
            <person name="Zaremba-Niedzwiedzka K."/>
            <person name="Martijn J."/>
            <person name="Lind A.E."/>
            <person name="van Eijk R."/>
            <person name="Schleper C."/>
            <person name="Guy L."/>
            <person name="Ettema T.J."/>
        </authorList>
    </citation>
    <scope>NUCLEOTIDE SEQUENCE</scope>
</reference>
<evidence type="ECO:0000259" key="1">
    <source>
        <dbReference type="Pfam" id="PF04326"/>
    </source>
</evidence>
<evidence type="ECO:0000313" key="2">
    <source>
        <dbReference type="EMBL" id="KKM21948.1"/>
    </source>
</evidence>
<accession>A0A0F9KIF2</accession>
<dbReference type="Gene3D" id="3.30.950.30">
    <property type="entry name" value="Schlafen, AAA domain"/>
    <property type="match status" value="1"/>
</dbReference>
<dbReference type="InterPro" id="IPR038461">
    <property type="entry name" value="Schlafen_AlbA_2_dom_sf"/>
</dbReference>
<proteinExistence type="predicted"/>
<dbReference type="AlphaFoldDB" id="A0A0F9KIF2"/>
<feature type="domain" description="Schlafen AlbA-2" evidence="1">
    <location>
        <begin position="14"/>
        <end position="150"/>
    </location>
</feature>
<organism evidence="2">
    <name type="scientific">marine sediment metagenome</name>
    <dbReference type="NCBI Taxonomy" id="412755"/>
    <lineage>
        <taxon>unclassified sequences</taxon>
        <taxon>metagenomes</taxon>
        <taxon>ecological metagenomes</taxon>
    </lineage>
</organism>
<dbReference type="InterPro" id="IPR007421">
    <property type="entry name" value="Schlafen_AlbA_2_dom"/>
</dbReference>
<dbReference type="Pfam" id="PF04326">
    <property type="entry name" value="SLFN_AlbA_2"/>
    <property type="match status" value="1"/>
</dbReference>
<protein>
    <recommendedName>
        <fullName evidence="1">Schlafen AlbA-2 domain-containing protein</fullName>
    </recommendedName>
</protein>
<sequence length="381" mass="44462">MNDINDLILQTVRESTILEYKEANFLNPSRADLQKQYWKLIKIICGFANNNGGILILGISDDSNSCASSITPLHQDHTVLINKLRGLTVSHTIPSVLIKIQEIHTNPSTPTEYILVIKIIESEEPVMYINSSDGDSHKYYFRYNEDTIPADHATLRLLFSKKNIEEKLIEYLESRNYGLNFRNSENVVSWISIPFQFPLETFTEINNSTITELRAIFNNPSRDNRFHGISSNGRYSHNGILFFFLLPRDENDLYNGYFEIKNNGYIEFKAGIHADEQFLMESNIIKNFNEFINYLYNFYSHYNYFGDIYTILSLKKTKKELKLGIRDFSGTFIHNTRNNFSLENQIHIKRIVSIKDIENEDSRLKLSNDFKRELYNCFGID</sequence>
<name>A0A0F9KIF2_9ZZZZ</name>
<comment type="caution">
    <text evidence="2">The sequence shown here is derived from an EMBL/GenBank/DDBJ whole genome shotgun (WGS) entry which is preliminary data.</text>
</comment>
<dbReference type="EMBL" id="LAZR01013439">
    <property type="protein sequence ID" value="KKM21948.1"/>
    <property type="molecule type" value="Genomic_DNA"/>
</dbReference>